<feature type="region of interest" description="Disordered" evidence="14">
    <location>
        <begin position="42"/>
        <end position="69"/>
    </location>
</feature>
<evidence type="ECO:0000256" key="12">
    <source>
        <dbReference type="ARBA" id="ARBA00033342"/>
    </source>
</evidence>
<dbReference type="Pfam" id="PF02096">
    <property type="entry name" value="60KD_IMP"/>
    <property type="match status" value="1"/>
</dbReference>
<dbReference type="PANTHER" id="PTHR12428">
    <property type="entry name" value="OXA1"/>
    <property type="match status" value="1"/>
</dbReference>
<evidence type="ECO:0000256" key="2">
    <source>
        <dbReference type="ARBA" id="ARBA00010527"/>
    </source>
</evidence>
<evidence type="ECO:0000256" key="3">
    <source>
        <dbReference type="ARBA" id="ARBA00015325"/>
    </source>
</evidence>
<dbReference type="GO" id="GO:0051205">
    <property type="term" value="P:protein insertion into membrane"/>
    <property type="evidence" value="ECO:0007669"/>
    <property type="project" value="TreeGrafter"/>
</dbReference>
<dbReference type="Proteomes" id="UP000295662">
    <property type="component" value="Unassembled WGS sequence"/>
</dbReference>
<dbReference type="HAMAP" id="MF_01810">
    <property type="entry name" value="YidC_type1"/>
    <property type="match status" value="1"/>
</dbReference>
<evidence type="ECO:0000256" key="14">
    <source>
        <dbReference type="SAM" id="MobiDB-lite"/>
    </source>
</evidence>
<evidence type="ECO:0000256" key="9">
    <source>
        <dbReference type="ARBA" id="ARBA00023136"/>
    </source>
</evidence>
<feature type="transmembrane region" description="Helical" evidence="13">
    <location>
        <begin position="382"/>
        <end position="400"/>
    </location>
</feature>
<dbReference type="InterPro" id="IPR001708">
    <property type="entry name" value="YidC/ALB3/OXA1/COX18"/>
</dbReference>
<feature type="transmembrane region" description="Helical" evidence="13">
    <location>
        <begin position="539"/>
        <end position="563"/>
    </location>
</feature>
<evidence type="ECO:0000256" key="10">
    <source>
        <dbReference type="ARBA" id="ARBA00023186"/>
    </source>
</evidence>
<feature type="compositionally biased region" description="Basic residues" evidence="14">
    <location>
        <begin position="613"/>
        <end position="624"/>
    </location>
</feature>
<keyword evidence="6 13" id="KW-0812">Transmembrane</keyword>
<keyword evidence="5 13" id="KW-1003">Cell membrane</keyword>
<feature type="transmembrane region" description="Helical" evidence="13">
    <location>
        <begin position="447"/>
        <end position="468"/>
    </location>
</feature>
<feature type="domain" description="Membrane insertase YidC/Oxa/ALB C-terminal" evidence="15">
    <location>
        <begin position="382"/>
        <end position="578"/>
    </location>
</feature>
<dbReference type="PANTHER" id="PTHR12428:SF65">
    <property type="entry name" value="CYTOCHROME C OXIDASE ASSEMBLY PROTEIN COX18, MITOCHONDRIAL"/>
    <property type="match status" value="1"/>
</dbReference>
<keyword evidence="10 13" id="KW-0143">Chaperone</keyword>
<comment type="caution">
    <text evidence="17">The sequence shown here is derived from an EMBL/GenBank/DDBJ whole genome shotgun (WGS) entry which is preliminary data.</text>
</comment>
<dbReference type="PRINTS" id="PR01900">
    <property type="entry name" value="YIDCPROTEIN"/>
</dbReference>
<dbReference type="EMBL" id="SOCA01000008">
    <property type="protein sequence ID" value="TDU66637.1"/>
    <property type="molecule type" value="Genomic_DNA"/>
</dbReference>
<proteinExistence type="inferred from homology"/>
<keyword evidence="4 13" id="KW-0813">Transport</keyword>
<feature type="domain" description="Membrane insertase YidC N-terminal" evidence="16">
    <location>
        <begin position="150"/>
        <end position="368"/>
    </location>
</feature>
<evidence type="ECO:0000256" key="7">
    <source>
        <dbReference type="ARBA" id="ARBA00022927"/>
    </source>
</evidence>
<dbReference type="InterPro" id="IPR038221">
    <property type="entry name" value="YidC_periplasmic_sf"/>
</dbReference>
<dbReference type="OrthoDB" id="9780552at2"/>
<reference evidence="17 18" key="1">
    <citation type="submission" date="2019-03" db="EMBL/GenBank/DDBJ databases">
        <title>Genomic Encyclopedia of Archaeal and Bacterial Type Strains, Phase II (KMG-II): from individual species to whole genera.</title>
        <authorList>
            <person name="Goeker M."/>
        </authorList>
    </citation>
    <scope>NUCLEOTIDE SEQUENCE [LARGE SCALE GENOMIC DNA]</scope>
    <source>
        <strain evidence="17 18">ATCC 25309</strain>
    </source>
</reference>
<name>A0A4R7RQR8_9BACT</name>
<evidence type="ECO:0000259" key="16">
    <source>
        <dbReference type="Pfam" id="PF14849"/>
    </source>
</evidence>
<gene>
    <name evidence="13" type="primary">yidC</name>
    <name evidence="17" type="ORF">EI77_03732</name>
</gene>
<comment type="function">
    <text evidence="13">Required for the insertion and/or proper folding and/or complex formation of integral membrane proteins into the membrane. Involved in integration of membrane proteins that insert both dependently and independently of the Sec translocase complex, as well as at least some lipoproteins. Aids folding of multispanning membrane proteins.</text>
</comment>
<dbReference type="AlphaFoldDB" id="A0A4R7RQR8"/>
<dbReference type="GO" id="GO:0032977">
    <property type="term" value="F:membrane insertase activity"/>
    <property type="evidence" value="ECO:0007669"/>
    <property type="project" value="InterPro"/>
</dbReference>
<protein>
    <recommendedName>
        <fullName evidence="3 13">Membrane protein insertase YidC</fullName>
    </recommendedName>
    <alternativeName>
        <fullName evidence="12 13">Foldase YidC</fullName>
    </alternativeName>
    <alternativeName>
        <fullName evidence="11 13">Membrane integrase YidC</fullName>
    </alternativeName>
    <alternativeName>
        <fullName evidence="13">Membrane protein YidC</fullName>
    </alternativeName>
</protein>
<dbReference type="InterPro" id="IPR019998">
    <property type="entry name" value="Membr_insert_YidC"/>
</dbReference>
<evidence type="ECO:0000256" key="1">
    <source>
        <dbReference type="ARBA" id="ARBA00004429"/>
    </source>
</evidence>
<dbReference type="Gene3D" id="2.70.98.90">
    <property type="match status" value="1"/>
</dbReference>
<evidence type="ECO:0000313" key="17">
    <source>
        <dbReference type="EMBL" id="TDU66637.1"/>
    </source>
</evidence>
<accession>A0A4R7RQR8</accession>
<dbReference type="InterPro" id="IPR047196">
    <property type="entry name" value="YidC_ALB_C"/>
</dbReference>
<evidence type="ECO:0000259" key="15">
    <source>
        <dbReference type="Pfam" id="PF02096"/>
    </source>
</evidence>
<evidence type="ECO:0000256" key="6">
    <source>
        <dbReference type="ARBA" id="ARBA00022692"/>
    </source>
</evidence>
<sequence>MDRKAWIVITLCSIGLAVNYWYATKNQEAIAAQRALEEANKPKVTQVEPASPGVATTSTDGAATTTPTLTAAQPDAVAAATANLPEEKHTIVSGSVTYHFTTKGAGVARAELGAGDKITLNAANRRTLEPVGALRREATGLDLIAYKIIEKNEKSVTFEGVSPDGITIRKAYRLTEGEKSDEHLLALVVTLTNTGTLPHKSEEYYLYTGAAVSISPEEVLKPSFFWNDAGDAGHKDTHYFSSGWFSEEKAEHRASHTRLRYAGVMSRFYATIVSRVTPGGDKPGKIWADRFLVDHSGDKYAHENAAKNDFGIESAMSLPPVDLAPGASMTEQYEIYLGPKEYVRLNKLEGQRDFIMFYGMFSWFSKGLNVVMRWMHDVSGNWGVAIILLTLVIRTVLWPLQSKAQYSMKRMGLLAPKMKELQAKYKDDPQKQQVEVMKMYKEYGVNPVGGCLPMLMQIPIFFAFYSVLQNAAELRGQGWLWVKDLSISDTIHTFNFPFSLPLMGTDFDLNPLPLIMGVTMILQMKLTPQPATMDKSQKIMFAVMPFFFLFISYNFAAALSLYWSTQNLFAIFQSRIMKLYMKEPTLEKVEAAPKGPPSKNPFFNPMNPNQKEKKTKPKNPKLGG</sequence>
<dbReference type="RefSeq" id="WP_133796728.1">
    <property type="nucleotide sequence ID" value="NZ_SOCA01000008.1"/>
</dbReference>
<comment type="similarity">
    <text evidence="2 13">Belongs to the OXA1/ALB3/YidC family. Type 1 subfamily.</text>
</comment>
<comment type="subcellular location">
    <subcellularLocation>
        <location evidence="1">Cell inner membrane</location>
        <topology evidence="1">Multi-pass membrane protein</topology>
    </subcellularLocation>
    <subcellularLocation>
        <location evidence="13">Cell membrane</location>
        <topology evidence="13">Multi-pass membrane protein</topology>
    </subcellularLocation>
</comment>
<evidence type="ECO:0000256" key="4">
    <source>
        <dbReference type="ARBA" id="ARBA00022448"/>
    </source>
</evidence>
<organism evidence="17 18">
    <name type="scientific">Prosthecobacter fusiformis</name>
    <dbReference type="NCBI Taxonomy" id="48464"/>
    <lineage>
        <taxon>Bacteria</taxon>
        <taxon>Pseudomonadati</taxon>
        <taxon>Verrucomicrobiota</taxon>
        <taxon>Verrucomicrobiia</taxon>
        <taxon>Verrucomicrobiales</taxon>
        <taxon>Verrucomicrobiaceae</taxon>
        <taxon>Prosthecobacter</taxon>
    </lineage>
</organism>
<keyword evidence="9 13" id="KW-0472">Membrane</keyword>
<evidence type="ECO:0000256" key="11">
    <source>
        <dbReference type="ARBA" id="ARBA00033245"/>
    </source>
</evidence>
<comment type="subunit">
    <text evidence="13">Interacts with the Sec translocase complex via SecD. Specifically interacts with transmembrane segments of nascent integral membrane proteins during membrane integration.</text>
</comment>
<dbReference type="GO" id="GO:0005886">
    <property type="term" value="C:plasma membrane"/>
    <property type="evidence" value="ECO:0007669"/>
    <property type="project" value="UniProtKB-SubCell"/>
</dbReference>
<dbReference type="GO" id="GO:0015031">
    <property type="term" value="P:protein transport"/>
    <property type="evidence" value="ECO:0007669"/>
    <property type="project" value="UniProtKB-KW"/>
</dbReference>
<evidence type="ECO:0000256" key="5">
    <source>
        <dbReference type="ARBA" id="ARBA00022475"/>
    </source>
</evidence>
<dbReference type="NCBIfam" id="TIGR03592">
    <property type="entry name" value="yidC_oxa1_cterm"/>
    <property type="match status" value="1"/>
</dbReference>
<dbReference type="InterPro" id="IPR028053">
    <property type="entry name" value="Membr_insert_YidC_N"/>
</dbReference>
<feature type="region of interest" description="Disordered" evidence="14">
    <location>
        <begin position="590"/>
        <end position="624"/>
    </location>
</feature>
<keyword evidence="18" id="KW-1185">Reference proteome</keyword>
<evidence type="ECO:0000313" key="18">
    <source>
        <dbReference type="Proteomes" id="UP000295662"/>
    </source>
</evidence>
<dbReference type="Pfam" id="PF14849">
    <property type="entry name" value="YidC_periplas"/>
    <property type="match status" value="1"/>
</dbReference>
<dbReference type="InterPro" id="IPR028055">
    <property type="entry name" value="YidC/Oxa/ALB_C"/>
</dbReference>
<feature type="transmembrane region" description="Helical" evidence="13">
    <location>
        <begin position="6"/>
        <end position="23"/>
    </location>
</feature>
<feature type="compositionally biased region" description="Low complexity" evidence="14">
    <location>
        <begin position="55"/>
        <end position="69"/>
    </location>
</feature>
<dbReference type="CDD" id="cd20070">
    <property type="entry name" value="5TM_YidC_Alb3"/>
    <property type="match status" value="1"/>
</dbReference>
<keyword evidence="7 13" id="KW-0653">Protein transport</keyword>
<keyword evidence="8 13" id="KW-1133">Transmembrane helix</keyword>
<evidence type="ECO:0000256" key="8">
    <source>
        <dbReference type="ARBA" id="ARBA00022989"/>
    </source>
</evidence>
<evidence type="ECO:0000256" key="13">
    <source>
        <dbReference type="HAMAP-Rule" id="MF_01810"/>
    </source>
</evidence>